<sequence length="198" mass="21357">MSQPAQNVVHTVQNDSEAAGKTNQLLGLINAAIDSMDASVVQNLVSTVVQIGEVADELNTPEMIELLREVQKAGKNLQSLIAEVNKLQESGAFDVLIELVGIVKSVKDSSTAGVVTDILKQVVELVSMLDQVLALGGGKLLLGMINSLNEAIEENKNKQPKSMFAIIRQLNSDPDIKKSVNVLVSFLKKFSAHLNLER</sequence>
<dbReference type="EMBL" id="FUXM01000015">
    <property type="protein sequence ID" value="SJZ97548.1"/>
    <property type="molecule type" value="Genomic_DNA"/>
</dbReference>
<protein>
    <submittedName>
        <fullName evidence="2">Uncharacterized conserved protein YjgD, DUF1641 family</fullName>
    </submittedName>
</protein>
<evidence type="ECO:0000256" key="1">
    <source>
        <dbReference type="SAM" id="Coils"/>
    </source>
</evidence>
<proteinExistence type="predicted"/>
<evidence type="ECO:0000313" key="2">
    <source>
        <dbReference type="EMBL" id="SJZ97548.1"/>
    </source>
</evidence>
<reference evidence="3" key="1">
    <citation type="submission" date="2017-02" db="EMBL/GenBank/DDBJ databases">
        <authorList>
            <person name="Varghese N."/>
            <person name="Submissions S."/>
        </authorList>
    </citation>
    <scope>NUCLEOTIDE SEQUENCE [LARGE SCALE GENOMIC DNA]</scope>
    <source>
        <strain evidence="3">DSM 16521</strain>
    </source>
</reference>
<accession>A0A1T4Q2X1</accession>
<dbReference type="RefSeq" id="WP_078665562.1">
    <property type="nucleotide sequence ID" value="NZ_FUXM01000015.1"/>
</dbReference>
<dbReference type="AlphaFoldDB" id="A0A1T4Q2X1"/>
<gene>
    <name evidence="2" type="ORF">SAMN02745885_01499</name>
</gene>
<dbReference type="PANTHER" id="PTHR38433:SF1">
    <property type="entry name" value="DUF1641 DOMAIN-CONTAINING PROTEIN"/>
    <property type="match status" value="1"/>
</dbReference>
<dbReference type="PANTHER" id="PTHR38433">
    <property type="match status" value="1"/>
</dbReference>
<feature type="coiled-coil region" evidence="1">
    <location>
        <begin position="63"/>
        <end position="90"/>
    </location>
</feature>
<dbReference type="Proteomes" id="UP000189933">
    <property type="component" value="Unassembled WGS sequence"/>
</dbReference>
<keyword evidence="1" id="KW-0175">Coiled coil</keyword>
<evidence type="ECO:0000313" key="3">
    <source>
        <dbReference type="Proteomes" id="UP000189933"/>
    </source>
</evidence>
<keyword evidence="3" id="KW-1185">Reference proteome</keyword>
<name>A0A1T4Q2X1_9FIRM</name>
<organism evidence="2 3">
    <name type="scientific">Carboxydocella sporoproducens DSM 16521</name>
    <dbReference type="NCBI Taxonomy" id="1121270"/>
    <lineage>
        <taxon>Bacteria</taxon>
        <taxon>Bacillati</taxon>
        <taxon>Bacillota</taxon>
        <taxon>Clostridia</taxon>
        <taxon>Eubacteriales</taxon>
        <taxon>Clostridiales Family XVI. Incertae Sedis</taxon>
        <taxon>Carboxydocella</taxon>
    </lineage>
</organism>